<organism evidence="3 4">
    <name type="scientific">Mesorhizobium waimense</name>
    <dbReference type="NCBI Taxonomy" id="1300307"/>
    <lineage>
        <taxon>Bacteria</taxon>
        <taxon>Pseudomonadati</taxon>
        <taxon>Pseudomonadota</taxon>
        <taxon>Alphaproteobacteria</taxon>
        <taxon>Hyphomicrobiales</taxon>
        <taxon>Phyllobacteriaceae</taxon>
        <taxon>Mesorhizobium</taxon>
    </lineage>
</organism>
<evidence type="ECO:0000313" key="3">
    <source>
        <dbReference type="EMBL" id="RJT30801.1"/>
    </source>
</evidence>
<gene>
    <name evidence="3" type="ORF">D3227_29820</name>
</gene>
<dbReference type="GO" id="GO:0006355">
    <property type="term" value="P:regulation of DNA-templated transcription"/>
    <property type="evidence" value="ECO:0007669"/>
    <property type="project" value="InterPro"/>
</dbReference>
<keyword evidence="1" id="KW-1277">Toxin-antitoxin system</keyword>
<dbReference type="RefSeq" id="WP_120017798.1">
    <property type="nucleotide sequence ID" value="NZ_QZWZ01000034.1"/>
</dbReference>
<evidence type="ECO:0000256" key="2">
    <source>
        <dbReference type="ARBA" id="ARBA00049988"/>
    </source>
</evidence>
<dbReference type="InterPro" id="IPR010985">
    <property type="entry name" value="Ribbon_hlx_hlx"/>
</dbReference>
<comment type="caution">
    <text evidence="3">The sequence shown here is derived from an EMBL/GenBank/DDBJ whole genome shotgun (WGS) entry which is preliminary data.</text>
</comment>
<dbReference type="Gene3D" id="1.20.5.780">
    <property type="entry name" value="Single helix bin"/>
    <property type="match status" value="1"/>
</dbReference>
<reference evidence="3 4" key="1">
    <citation type="submission" date="2018-09" db="EMBL/GenBank/DDBJ databases">
        <title>Mesorhizobium carmichaelinearum sp. nov. isolated from Carmichaelinea spp. root nodules in New Zealand.</title>
        <authorList>
            <person name="De Meyer S.E."/>
        </authorList>
    </citation>
    <scope>NUCLEOTIDE SEQUENCE [LARGE SCALE GENOMIC DNA]</scope>
    <source>
        <strain evidence="3 4">ICMP19557</strain>
    </source>
</reference>
<dbReference type="AlphaFoldDB" id="A0A3A5K5S4"/>
<name>A0A3A5K5S4_9HYPH</name>
<evidence type="ECO:0000313" key="4">
    <source>
        <dbReference type="Proteomes" id="UP000272706"/>
    </source>
</evidence>
<dbReference type="EMBL" id="QZWZ01000034">
    <property type="protein sequence ID" value="RJT30801.1"/>
    <property type="molecule type" value="Genomic_DNA"/>
</dbReference>
<dbReference type="PANTHER" id="PTHR35401">
    <property type="entry name" value="COPG FAMILY HELIX-TURN-HELIX PROTEIN-RELATED-RELATED"/>
    <property type="match status" value="1"/>
</dbReference>
<evidence type="ECO:0000256" key="1">
    <source>
        <dbReference type="ARBA" id="ARBA00022649"/>
    </source>
</evidence>
<sequence>MPRAAVEANERMNLRVAARQKATLMRAAALAHTDLTEFVTRAALREAEAVIEGAEKIEVSERDFLRILELMDNPPAPNEKLRAAIAALPRDR</sequence>
<accession>A0A3A5K5S4</accession>
<dbReference type="OrthoDB" id="6460605at2"/>
<dbReference type="SUPFAM" id="SSF47598">
    <property type="entry name" value="Ribbon-helix-helix"/>
    <property type="match status" value="1"/>
</dbReference>
<dbReference type="Pfam" id="PF08681">
    <property type="entry name" value="TacA1"/>
    <property type="match status" value="1"/>
</dbReference>
<protein>
    <submittedName>
        <fullName evidence="3">DUF1778 domain-containing protein</fullName>
    </submittedName>
</protein>
<dbReference type="PANTHER" id="PTHR35401:SF2">
    <property type="entry name" value="ABC-TYPE TRANSPORT SYSTEM"/>
    <property type="match status" value="1"/>
</dbReference>
<comment type="similarity">
    <text evidence="2">Belongs to the TacA antitoxin family.</text>
</comment>
<dbReference type="Proteomes" id="UP000272706">
    <property type="component" value="Unassembled WGS sequence"/>
</dbReference>
<proteinExistence type="inferred from homology"/>
<keyword evidence="4" id="KW-1185">Reference proteome</keyword>
<dbReference type="InterPro" id="IPR014795">
    <property type="entry name" value="TacA_1-like"/>
</dbReference>